<organism evidence="1">
    <name type="scientific">Spodoptera frugiperda</name>
    <name type="common">Fall armyworm</name>
    <dbReference type="NCBI Taxonomy" id="7108"/>
    <lineage>
        <taxon>Eukaryota</taxon>
        <taxon>Metazoa</taxon>
        <taxon>Ecdysozoa</taxon>
        <taxon>Arthropoda</taxon>
        <taxon>Hexapoda</taxon>
        <taxon>Insecta</taxon>
        <taxon>Pterygota</taxon>
        <taxon>Neoptera</taxon>
        <taxon>Endopterygota</taxon>
        <taxon>Lepidoptera</taxon>
        <taxon>Glossata</taxon>
        <taxon>Ditrysia</taxon>
        <taxon>Noctuoidea</taxon>
        <taxon>Noctuidae</taxon>
        <taxon>Amphipyrinae</taxon>
        <taxon>Spodoptera</taxon>
    </lineage>
</organism>
<evidence type="ECO:0000313" key="1">
    <source>
        <dbReference type="EMBL" id="SOQ50312.1"/>
    </source>
</evidence>
<dbReference type="AlphaFoldDB" id="A0A2H1WBV2"/>
<protein>
    <submittedName>
        <fullName evidence="1">SFRICE_034942</fullName>
    </submittedName>
</protein>
<sequence>MLYYTTSDPPQLRMDGDILCNSTWHFLEGVNHPIAFPALGEARGSVRLLLTKNDPIPSPALSRSPGKLLRCPQLTWHGDPYCVQCSIVIDSPFIVWILGIDMDRANIKQAIKLNLVLLLTCWIPANRTESSIAEQIKKKRFSPVLWVRLQTYNFIQVHIHITPRPGTTICRSHKELFRAGIEPATRCTAASCPATAPTVQSNINCSLIFMNNPFVPDPLLYDLAQHGCDAEAMVMALPWCPCKTHPLHPAVKVEESRIGIISNWTSGNLTHTTKHNASVISRRFSLRPWYHSGRAGPFLPKHGSPKLK</sequence>
<reference evidence="1" key="1">
    <citation type="submission" date="2016-07" db="EMBL/GenBank/DDBJ databases">
        <authorList>
            <person name="Bretaudeau A."/>
        </authorList>
    </citation>
    <scope>NUCLEOTIDE SEQUENCE</scope>
    <source>
        <strain evidence="1">Rice</strain>
        <tissue evidence="1">Whole body</tissue>
    </source>
</reference>
<proteinExistence type="predicted"/>
<accession>A0A2H1WBV2</accession>
<name>A0A2H1WBV2_SPOFR</name>
<dbReference type="EMBL" id="ODYU01007495">
    <property type="protein sequence ID" value="SOQ50312.1"/>
    <property type="molecule type" value="Genomic_DNA"/>
</dbReference>
<gene>
    <name evidence="1" type="ORF">SFRICE_034942</name>
</gene>